<organism evidence="2">
    <name type="scientific">viral metagenome</name>
    <dbReference type="NCBI Taxonomy" id="1070528"/>
    <lineage>
        <taxon>unclassified sequences</taxon>
        <taxon>metagenomes</taxon>
        <taxon>organismal metagenomes</taxon>
    </lineage>
</organism>
<accession>A0A6M3IMH2</accession>
<feature type="compositionally biased region" description="Basic and acidic residues" evidence="1">
    <location>
        <begin position="83"/>
        <end position="94"/>
    </location>
</feature>
<evidence type="ECO:0000313" key="3">
    <source>
        <dbReference type="EMBL" id="QJA72749.1"/>
    </source>
</evidence>
<gene>
    <name evidence="3" type="ORF">MM415A02620_0005</name>
    <name evidence="2" type="ORF">MM415B01601_0004</name>
</gene>
<dbReference type="AlphaFoldDB" id="A0A6M3IMH2"/>
<proteinExistence type="predicted"/>
<evidence type="ECO:0000256" key="1">
    <source>
        <dbReference type="SAM" id="MobiDB-lite"/>
    </source>
</evidence>
<sequence length="94" mass="10626">MTEINQPGMGLCRRHAPLPEHSEKGVNLFIGPYNRRAIWAYTRSVDGCGEGEPGRKVEEPKEELEQAGQDQTFVIETKPQGSKFDDLIQKAREK</sequence>
<evidence type="ECO:0000313" key="2">
    <source>
        <dbReference type="EMBL" id="QJA57662.1"/>
    </source>
</evidence>
<feature type="region of interest" description="Disordered" evidence="1">
    <location>
        <begin position="48"/>
        <end position="94"/>
    </location>
</feature>
<dbReference type="EMBL" id="MT141975">
    <property type="protein sequence ID" value="QJA72749.1"/>
    <property type="molecule type" value="Genomic_DNA"/>
</dbReference>
<name>A0A6M3IMH2_9ZZZZ</name>
<reference evidence="2" key="1">
    <citation type="submission" date="2020-03" db="EMBL/GenBank/DDBJ databases">
        <title>The deep terrestrial virosphere.</title>
        <authorList>
            <person name="Holmfeldt K."/>
            <person name="Nilsson E."/>
            <person name="Simone D."/>
            <person name="Lopez-Fernandez M."/>
            <person name="Wu X."/>
            <person name="de Brujin I."/>
            <person name="Lundin D."/>
            <person name="Andersson A."/>
            <person name="Bertilsson S."/>
            <person name="Dopson M."/>
        </authorList>
    </citation>
    <scope>NUCLEOTIDE SEQUENCE</scope>
    <source>
        <strain evidence="3">MM415A02620</strain>
        <strain evidence="2">MM415B01601</strain>
    </source>
</reference>
<dbReference type="EMBL" id="MT141286">
    <property type="protein sequence ID" value="QJA57662.1"/>
    <property type="molecule type" value="Genomic_DNA"/>
</dbReference>
<protein>
    <submittedName>
        <fullName evidence="2">Uncharacterized protein</fullName>
    </submittedName>
</protein>